<dbReference type="InterPro" id="IPR051045">
    <property type="entry name" value="TonB-dependent_transducer"/>
</dbReference>
<keyword evidence="4" id="KW-1003">Cell membrane</keyword>
<evidence type="ECO:0000256" key="3">
    <source>
        <dbReference type="ARBA" id="ARBA00022448"/>
    </source>
</evidence>
<evidence type="ECO:0000256" key="10">
    <source>
        <dbReference type="SAM" id="MobiDB-lite"/>
    </source>
</evidence>
<feature type="region of interest" description="Disordered" evidence="10">
    <location>
        <begin position="1"/>
        <end position="96"/>
    </location>
</feature>
<feature type="compositionally biased region" description="Pro residues" evidence="10">
    <location>
        <begin position="22"/>
        <end position="39"/>
    </location>
</feature>
<evidence type="ECO:0000256" key="4">
    <source>
        <dbReference type="ARBA" id="ARBA00022475"/>
    </source>
</evidence>
<evidence type="ECO:0000256" key="8">
    <source>
        <dbReference type="ARBA" id="ARBA00022989"/>
    </source>
</evidence>
<evidence type="ECO:0000313" key="12">
    <source>
        <dbReference type="EMBL" id="MCP1259849.1"/>
    </source>
</evidence>
<evidence type="ECO:0000313" key="13">
    <source>
        <dbReference type="Proteomes" id="UP001523528"/>
    </source>
</evidence>
<sequence length="197" mass="21284">MHRRGQRRPSPNLIQNPYCPQRLPPPPAPAPNPPVPVPAPEKLHKIVKKHKPVPRVPLPAPNLQKTAEQNTAPPAFTAPASTAQAAPPPGLTSAQHTHEPATWQGLLLGQLEKFKRYPAQAQMAAQQGTSMLTFTMDRKGHVLSARLAGSSGHALLDEETLALVHRAEPLPTPPDSVPGEQITLTVPVEFDLKHNSD</sequence>
<comment type="subcellular location">
    <subcellularLocation>
        <location evidence="1">Cell inner membrane</location>
        <topology evidence="1">Single-pass membrane protein</topology>
        <orientation evidence="1">Periplasmic side</orientation>
    </subcellularLocation>
</comment>
<dbReference type="Pfam" id="PF03544">
    <property type="entry name" value="TonB_C"/>
    <property type="match status" value="1"/>
</dbReference>
<protein>
    <submittedName>
        <fullName evidence="12">TonB family protein</fullName>
    </submittedName>
</protein>
<keyword evidence="7" id="KW-0653">Protein transport</keyword>
<evidence type="ECO:0000256" key="5">
    <source>
        <dbReference type="ARBA" id="ARBA00022519"/>
    </source>
</evidence>
<keyword evidence="8" id="KW-1133">Transmembrane helix</keyword>
<dbReference type="SUPFAM" id="SSF74653">
    <property type="entry name" value="TolA/TonB C-terminal domain"/>
    <property type="match status" value="1"/>
</dbReference>
<keyword evidence="6" id="KW-0812">Transmembrane</keyword>
<dbReference type="NCBIfam" id="TIGR01352">
    <property type="entry name" value="tonB_Cterm"/>
    <property type="match status" value="1"/>
</dbReference>
<dbReference type="PANTHER" id="PTHR33446:SF2">
    <property type="entry name" value="PROTEIN TONB"/>
    <property type="match status" value="1"/>
</dbReference>
<evidence type="ECO:0000259" key="11">
    <source>
        <dbReference type="PROSITE" id="PS52015"/>
    </source>
</evidence>
<proteinExistence type="inferred from homology"/>
<gene>
    <name evidence="12" type="ORF">NKW50_14785</name>
</gene>
<evidence type="ECO:0000256" key="1">
    <source>
        <dbReference type="ARBA" id="ARBA00004383"/>
    </source>
</evidence>
<feature type="compositionally biased region" description="Low complexity" evidence="10">
    <location>
        <begin position="71"/>
        <end position="85"/>
    </location>
</feature>
<dbReference type="Proteomes" id="UP001523528">
    <property type="component" value="Unassembled WGS sequence"/>
</dbReference>
<comment type="similarity">
    <text evidence="2">Belongs to the TonB family.</text>
</comment>
<dbReference type="PROSITE" id="PS52015">
    <property type="entry name" value="TONB_CTD"/>
    <property type="match status" value="1"/>
</dbReference>
<dbReference type="Gene3D" id="3.30.1150.10">
    <property type="match status" value="1"/>
</dbReference>
<reference evidence="12 13" key="1">
    <citation type="submission" date="2022-06" db="EMBL/GenBank/DDBJ databases">
        <title>Acetobacer genomes from food samples.</title>
        <authorList>
            <person name="Sombolestani A."/>
        </authorList>
    </citation>
    <scope>NUCLEOTIDE SEQUENCE [LARGE SCALE GENOMIC DNA]</scope>
    <source>
        <strain evidence="12 13">R-83285</strain>
    </source>
</reference>
<name>A0ABT1F3R8_9PROT</name>
<dbReference type="PANTHER" id="PTHR33446">
    <property type="entry name" value="PROTEIN TONB-RELATED"/>
    <property type="match status" value="1"/>
</dbReference>
<evidence type="ECO:0000256" key="2">
    <source>
        <dbReference type="ARBA" id="ARBA00006555"/>
    </source>
</evidence>
<evidence type="ECO:0000256" key="6">
    <source>
        <dbReference type="ARBA" id="ARBA00022692"/>
    </source>
</evidence>
<dbReference type="EMBL" id="JAMYZZ010000056">
    <property type="protein sequence ID" value="MCP1259849.1"/>
    <property type="molecule type" value="Genomic_DNA"/>
</dbReference>
<dbReference type="InterPro" id="IPR037682">
    <property type="entry name" value="TonB_C"/>
</dbReference>
<feature type="domain" description="TonB C-terminal" evidence="11">
    <location>
        <begin position="102"/>
        <end position="197"/>
    </location>
</feature>
<keyword evidence="3" id="KW-0813">Transport</keyword>
<comment type="caution">
    <text evidence="12">The sequence shown here is derived from an EMBL/GenBank/DDBJ whole genome shotgun (WGS) entry which is preliminary data.</text>
</comment>
<evidence type="ECO:0000256" key="9">
    <source>
        <dbReference type="ARBA" id="ARBA00023136"/>
    </source>
</evidence>
<organism evidence="12 13">
    <name type="scientific">Acetobacter lambici</name>
    <dbReference type="NCBI Taxonomy" id="1332824"/>
    <lineage>
        <taxon>Bacteria</taxon>
        <taxon>Pseudomonadati</taxon>
        <taxon>Pseudomonadota</taxon>
        <taxon>Alphaproteobacteria</taxon>
        <taxon>Acetobacterales</taxon>
        <taxon>Acetobacteraceae</taxon>
        <taxon>Acetobacter</taxon>
    </lineage>
</organism>
<keyword evidence="9" id="KW-0472">Membrane</keyword>
<evidence type="ECO:0000256" key="7">
    <source>
        <dbReference type="ARBA" id="ARBA00022927"/>
    </source>
</evidence>
<dbReference type="InterPro" id="IPR006260">
    <property type="entry name" value="TonB/TolA_C"/>
</dbReference>
<keyword evidence="13" id="KW-1185">Reference proteome</keyword>
<keyword evidence="5" id="KW-0997">Cell inner membrane</keyword>
<dbReference type="RefSeq" id="WP_242012677.1">
    <property type="nucleotide sequence ID" value="NZ_JAMYZY010000054.1"/>
</dbReference>
<accession>A0ABT1F3R8</accession>